<keyword evidence="3" id="KW-1185">Reference proteome</keyword>
<name>A0A8X6MV71_NEPPI</name>
<comment type="caution">
    <text evidence="2">The sequence shown here is derived from an EMBL/GenBank/DDBJ whole genome shotgun (WGS) entry which is preliminary data.</text>
</comment>
<evidence type="ECO:0000256" key="1">
    <source>
        <dbReference type="SAM" id="MobiDB-lite"/>
    </source>
</evidence>
<gene>
    <name evidence="2" type="ORF">NPIL_123631</name>
</gene>
<reference evidence="2" key="1">
    <citation type="submission" date="2020-08" db="EMBL/GenBank/DDBJ databases">
        <title>Multicomponent nature underlies the extraordinary mechanical properties of spider dragline silk.</title>
        <authorList>
            <person name="Kono N."/>
            <person name="Nakamura H."/>
            <person name="Mori M."/>
            <person name="Yoshida Y."/>
            <person name="Ohtoshi R."/>
            <person name="Malay A.D."/>
            <person name="Moran D.A.P."/>
            <person name="Tomita M."/>
            <person name="Numata K."/>
            <person name="Arakawa K."/>
        </authorList>
    </citation>
    <scope>NUCLEOTIDE SEQUENCE</scope>
</reference>
<organism evidence="2 3">
    <name type="scientific">Nephila pilipes</name>
    <name type="common">Giant wood spider</name>
    <name type="synonym">Nephila maculata</name>
    <dbReference type="NCBI Taxonomy" id="299642"/>
    <lineage>
        <taxon>Eukaryota</taxon>
        <taxon>Metazoa</taxon>
        <taxon>Ecdysozoa</taxon>
        <taxon>Arthropoda</taxon>
        <taxon>Chelicerata</taxon>
        <taxon>Arachnida</taxon>
        <taxon>Araneae</taxon>
        <taxon>Araneomorphae</taxon>
        <taxon>Entelegynae</taxon>
        <taxon>Araneoidea</taxon>
        <taxon>Nephilidae</taxon>
        <taxon>Nephila</taxon>
    </lineage>
</organism>
<protein>
    <submittedName>
        <fullName evidence="2">Uncharacterized protein</fullName>
    </submittedName>
</protein>
<evidence type="ECO:0000313" key="2">
    <source>
        <dbReference type="EMBL" id="GFS79347.1"/>
    </source>
</evidence>
<proteinExistence type="predicted"/>
<dbReference type="AlphaFoldDB" id="A0A8X6MV71"/>
<accession>A0A8X6MV71</accession>
<sequence>MQKQTFAEFVKKKYINIRKQDPNFTLDVCDIQKVTIQQLNTIAFAADVAGGRYGKRKIPSPLIWLDRLSKEEYQEYLEKGFVNLEDPDINKICSKMKKKESGITNDAMKPQKKQINVEESFQNELRKKKEREKLKRKVVVKGKEKYIKKKFKKCDENDALKPSYKYEKVQKNPINVEESFQSEVKRKEEKEILKRKEEYLKKVFKKYDEDEKLIVGLSPRDKFEQRMEFLHLALKNFDKEDKKRAKKGACPGSSKIKKM</sequence>
<evidence type="ECO:0000313" key="3">
    <source>
        <dbReference type="Proteomes" id="UP000887013"/>
    </source>
</evidence>
<dbReference type="Proteomes" id="UP000887013">
    <property type="component" value="Unassembled WGS sequence"/>
</dbReference>
<dbReference type="EMBL" id="BMAW01002587">
    <property type="protein sequence ID" value="GFS79347.1"/>
    <property type="molecule type" value="Genomic_DNA"/>
</dbReference>
<feature type="region of interest" description="Disordered" evidence="1">
    <location>
        <begin position="240"/>
        <end position="259"/>
    </location>
</feature>